<evidence type="ECO:0000313" key="2">
    <source>
        <dbReference type="EMBL" id="MBO8428508.1"/>
    </source>
</evidence>
<feature type="transmembrane region" description="Helical" evidence="1">
    <location>
        <begin position="69"/>
        <end position="88"/>
    </location>
</feature>
<keyword evidence="1" id="KW-1133">Transmembrane helix</keyword>
<dbReference type="AlphaFoldDB" id="A0A9D9DJ67"/>
<reference evidence="2" key="1">
    <citation type="submission" date="2020-10" db="EMBL/GenBank/DDBJ databases">
        <authorList>
            <person name="Gilroy R."/>
        </authorList>
    </citation>
    <scope>NUCLEOTIDE SEQUENCE</scope>
    <source>
        <strain evidence="2">15467</strain>
    </source>
</reference>
<name>A0A9D9DJ67_9BACT</name>
<gene>
    <name evidence="2" type="ORF">IAC68_01040</name>
</gene>
<reference evidence="2" key="2">
    <citation type="journal article" date="2021" name="PeerJ">
        <title>Extensive microbial diversity within the chicken gut microbiome revealed by metagenomics and culture.</title>
        <authorList>
            <person name="Gilroy R."/>
            <person name="Ravi A."/>
            <person name="Getino M."/>
            <person name="Pursley I."/>
            <person name="Horton D.L."/>
            <person name="Alikhan N.F."/>
            <person name="Baker D."/>
            <person name="Gharbi K."/>
            <person name="Hall N."/>
            <person name="Watson M."/>
            <person name="Adriaenssens E.M."/>
            <person name="Foster-Nyarko E."/>
            <person name="Jarju S."/>
            <person name="Secka A."/>
            <person name="Antonio M."/>
            <person name="Oren A."/>
            <person name="Chaudhuri R.R."/>
            <person name="La Ragione R."/>
            <person name="Hildebrand F."/>
            <person name="Pallen M.J."/>
        </authorList>
    </citation>
    <scope>NUCLEOTIDE SEQUENCE</scope>
    <source>
        <strain evidence="2">15467</strain>
    </source>
</reference>
<dbReference type="Proteomes" id="UP000823635">
    <property type="component" value="Unassembled WGS sequence"/>
</dbReference>
<comment type="caution">
    <text evidence="2">The sequence shown here is derived from an EMBL/GenBank/DDBJ whole genome shotgun (WGS) entry which is preliminary data.</text>
</comment>
<keyword evidence="1" id="KW-0472">Membrane</keyword>
<evidence type="ECO:0008006" key="4">
    <source>
        <dbReference type="Google" id="ProtNLM"/>
    </source>
</evidence>
<protein>
    <recommendedName>
        <fullName evidence="4">Riboflavin synthase subunit beta</fullName>
    </recommendedName>
</protein>
<evidence type="ECO:0000313" key="3">
    <source>
        <dbReference type="Proteomes" id="UP000823635"/>
    </source>
</evidence>
<evidence type="ECO:0000256" key="1">
    <source>
        <dbReference type="SAM" id="Phobius"/>
    </source>
</evidence>
<organism evidence="2 3">
    <name type="scientific">Candidatus Egerieousia excrementavium</name>
    <dbReference type="NCBI Taxonomy" id="2840778"/>
    <lineage>
        <taxon>Bacteria</taxon>
        <taxon>Pseudomonadati</taxon>
        <taxon>Bacteroidota</taxon>
        <taxon>Bacteroidia</taxon>
        <taxon>Bacteroidales</taxon>
        <taxon>Candidatus Egerieousia</taxon>
    </lineage>
</organism>
<sequence>MGFFFFKTPAHRVFNYQPIYYDERKEAIKEKIENAEKRARGEYVPGETIRKGFKNIRYESRRSRGASRLTRFISIVAIIIIVIALIYFTDGISLFFN</sequence>
<dbReference type="EMBL" id="JADINB010000023">
    <property type="protein sequence ID" value="MBO8428508.1"/>
    <property type="molecule type" value="Genomic_DNA"/>
</dbReference>
<keyword evidence="1" id="KW-0812">Transmembrane</keyword>
<proteinExistence type="predicted"/>
<accession>A0A9D9DJ67</accession>